<gene>
    <name evidence="1" type="ORF">Q5Y73_18980</name>
</gene>
<dbReference type="EMBL" id="JAVAMP010000012">
    <property type="protein sequence ID" value="MDP5276184.1"/>
    <property type="molecule type" value="Genomic_DNA"/>
</dbReference>
<reference evidence="1 2" key="1">
    <citation type="submission" date="2023-08" db="EMBL/GenBank/DDBJ databases">
        <authorList>
            <person name="Park J.-S."/>
        </authorList>
    </citation>
    <scope>NUCLEOTIDE SEQUENCE [LARGE SCALE GENOMIC DNA]</scope>
    <source>
        <strain evidence="1 2">2205SS18-9</strain>
    </source>
</reference>
<evidence type="ECO:0000313" key="2">
    <source>
        <dbReference type="Proteomes" id="UP001231941"/>
    </source>
</evidence>
<dbReference type="Proteomes" id="UP001231941">
    <property type="component" value="Unassembled WGS sequence"/>
</dbReference>
<evidence type="ECO:0000313" key="1">
    <source>
        <dbReference type="EMBL" id="MDP5276184.1"/>
    </source>
</evidence>
<organism evidence="1 2">
    <name type="scientific">Chengkuizengella axinellae</name>
    <dbReference type="NCBI Taxonomy" id="3064388"/>
    <lineage>
        <taxon>Bacteria</taxon>
        <taxon>Bacillati</taxon>
        <taxon>Bacillota</taxon>
        <taxon>Bacilli</taxon>
        <taxon>Bacillales</taxon>
        <taxon>Paenibacillaceae</taxon>
        <taxon>Chengkuizengella</taxon>
    </lineage>
</organism>
<keyword evidence="2" id="KW-1185">Reference proteome</keyword>
<accession>A0ABT9J3K9</accession>
<sequence length="225" mass="26215">MDDSQWLRGGPFLEVSFLLELKGEKKNVIKTILNKLSKSPNQIEVVGEKLDSKIESFVKGYPYDEEDPHTVQIHSMEVKLYVHVAGRRKATLQIEQVSSNALLINIWFFGCEFDAPEWGQKAIKNDDLPVFKNFLTDLYSNFQFKIGGIAIENDILGLFDCSEDYPNECYRFENLNPNQFLENKPYFIYVLWNEDYKKLVEIPYNHKRINKLGLLITISDLYSDL</sequence>
<dbReference type="RefSeq" id="WP_305993495.1">
    <property type="nucleotide sequence ID" value="NZ_JAVAMP010000012.1"/>
</dbReference>
<name>A0ABT9J3K9_9BACL</name>
<proteinExistence type="predicted"/>
<comment type="caution">
    <text evidence="1">The sequence shown here is derived from an EMBL/GenBank/DDBJ whole genome shotgun (WGS) entry which is preliminary data.</text>
</comment>
<protein>
    <submittedName>
        <fullName evidence="1">Uncharacterized protein</fullName>
    </submittedName>
</protein>